<dbReference type="AlphaFoldDB" id="A0A225DNV0"/>
<comment type="caution">
    <text evidence="1">The sequence shown here is derived from an EMBL/GenBank/DDBJ whole genome shotgun (WGS) entry which is preliminary data.</text>
</comment>
<accession>A0A225DNV0</accession>
<dbReference type="EMBL" id="NIDE01000004">
    <property type="protein sequence ID" value="OWK43140.1"/>
    <property type="molecule type" value="Genomic_DNA"/>
</dbReference>
<dbReference type="Proteomes" id="UP000214646">
    <property type="component" value="Unassembled WGS sequence"/>
</dbReference>
<gene>
    <name evidence="1" type="ORF">FRUB_02739</name>
</gene>
<evidence type="ECO:0000313" key="2">
    <source>
        <dbReference type="Proteomes" id="UP000214646"/>
    </source>
</evidence>
<proteinExistence type="predicted"/>
<organism evidence="1 2">
    <name type="scientific">Fimbriiglobus ruber</name>
    <dbReference type="NCBI Taxonomy" id="1908690"/>
    <lineage>
        <taxon>Bacteria</taxon>
        <taxon>Pseudomonadati</taxon>
        <taxon>Planctomycetota</taxon>
        <taxon>Planctomycetia</taxon>
        <taxon>Gemmatales</taxon>
        <taxon>Gemmataceae</taxon>
        <taxon>Fimbriiglobus</taxon>
    </lineage>
</organism>
<reference evidence="2" key="1">
    <citation type="submission" date="2017-06" db="EMBL/GenBank/DDBJ databases">
        <title>Genome analysis of Fimbriiglobus ruber SP5, the first member of the order Planctomycetales with confirmed chitinolytic capability.</title>
        <authorList>
            <person name="Ravin N.V."/>
            <person name="Rakitin A.L."/>
            <person name="Ivanova A.A."/>
            <person name="Beletsky A.V."/>
            <person name="Kulichevskaya I.S."/>
            <person name="Mardanov A.V."/>
            <person name="Dedysh S.N."/>
        </authorList>
    </citation>
    <scope>NUCLEOTIDE SEQUENCE [LARGE SCALE GENOMIC DNA]</scope>
    <source>
        <strain evidence="2">SP5</strain>
    </source>
</reference>
<keyword evidence="2" id="KW-1185">Reference proteome</keyword>
<evidence type="ECO:0000313" key="1">
    <source>
        <dbReference type="EMBL" id="OWK43140.1"/>
    </source>
</evidence>
<sequence length="37" mass="4128">MIRSFQQEMSTLARTFGATGRNLRPGFDVIPTKTPVC</sequence>
<name>A0A225DNV0_9BACT</name>
<protein>
    <submittedName>
        <fullName evidence="1">Uncharacterized protein</fullName>
    </submittedName>
</protein>